<evidence type="ECO:0000313" key="2">
    <source>
        <dbReference type="EMBL" id="EKF32347.1"/>
    </source>
</evidence>
<protein>
    <submittedName>
        <fullName evidence="2">Uncharacterized protein</fullName>
    </submittedName>
</protein>
<keyword evidence="3" id="KW-1185">Reference proteome</keyword>
<name>K2NTQ1_TRYCR</name>
<comment type="caution">
    <text evidence="2">The sequence shown here is derived from an EMBL/GenBank/DDBJ whole genome shotgun (WGS) entry which is preliminary data.</text>
</comment>
<accession>K2NTQ1</accession>
<gene>
    <name evidence="2" type="ORF">MOQ_003809</name>
</gene>
<evidence type="ECO:0000256" key="1">
    <source>
        <dbReference type="SAM" id="Coils"/>
    </source>
</evidence>
<reference evidence="2 3" key="1">
    <citation type="journal article" date="2012" name="BMC Genomics">
        <title>Comparative genomic analysis of human infective Trypanosoma cruzi lineages with the bat-restricted subspecies T. cruzi marinkellei.</title>
        <authorList>
            <person name="Franzen O."/>
            <person name="Talavera-Lopez C."/>
            <person name="Ochaya S."/>
            <person name="Butler C.E."/>
            <person name="Messenger L.A."/>
            <person name="Lewis M.D."/>
            <person name="Llewellyn M.S."/>
            <person name="Marinkelle C.J."/>
            <person name="Tyler K.M."/>
            <person name="Miles M.A."/>
            <person name="Andersson B."/>
        </authorList>
    </citation>
    <scope>NUCLEOTIDE SEQUENCE [LARGE SCALE GENOMIC DNA]</scope>
    <source>
        <strain evidence="2 3">B7</strain>
    </source>
</reference>
<organism evidence="2 3">
    <name type="scientific">Trypanosoma cruzi marinkellei</name>
    <dbReference type="NCBI Taxonomy" id="85056"/>
    <lineage>
        <taxon>Eukaryota</taxon>
        <taxon>Discoba</taxon>
        <taxon>Euglenozoa</taxon>
        <taxon>Kinetoplastea</taxon>
        <taxon>Metakinetoplastina</taxon>
        <taxon>Trypanosomatida</taxon>
        <taxon>Trypanosomatidae</taxon>
        <taxon>Trypanosoma</taxon>
        <taxon>Schizotrypanum</taxon>
    </lineage>
</organism>
<dbReference type="EMBL" id="AHKC01009885">
    <property type="protein sequence ID" value="EKF32347.1"/>
    <property type="molecule type" value="Genomic_DNA"/>
</dbReference>
<dbReference type="OrthoDB" id="248424at2759"/>
<evidence type="ECO:0000313" key="3">
    <source>
        <dbReference type="Proteomes" id="UP000007350"/>
    </source>
</evidence>
<proteinExistence type="predicted"/>
<dbReference type="AlphaFoldDB" id="K2NTQ1"/>
<keyword evidence="1" id="KW-0175">Coiled coil</keyword>
<feature type="non-terminal residue" evidence="2">
    <location>
        <position position="1"/>
    </location>
</feature>
<feature type="coiled-coil region" evidence="1">
    <location>
        <begin position="49"/>
        <end position="207"/>
    </location>
</feature>
<sequence>FFFYCVFSFESYRSGLMEVRNRDYDPCVKVSLELESLLQHHFQQRQHSKRILKSRLRKAELEIAHLQQSVSAYSEELKAERLKFETLQRSMEDAKRDYAAELMKQEKIIRDRMCNIDTQAKILVAKTEECERRIQCLQKQEEELLNREKELKFYQASFEAGIMPAQRQIEAERVRMLHAREKAEQLLEEAKISALATEERRKNLEVLHYLETQFFGVEKEEATQRIKVMRQEILGVVGLISFRRTHVSFAEGEAAKRIRLLEEEFASKKEVFDLREKEVYLRYQREEQRMRDERERIISIKEAMRQDYELVLEGIRLFGNEYSTEPDQLQVDALKDLEKLLFSALDDHQLEIAKKL</sequence>
<dbReference type="Proteomes" id="UP000007350">
    <property type="component" value="Unassembled WGS sequence"/>
</dbReference>